<feature type="site" description="Interaction with substrate tRNA" evidence="10">
    <location>
        <position position="101"/>
    </location>
</feature>
<accession>A0A6I4VRC6</accession>
<keyword evidence="5 10" id="KW-0819">tRNA processing</keyword>
<organism evidence="14 15">
    <name type="scientific">Shimazuella alba</name>
    <dbReference type="NCBI Taxonomy" id="2690964"/>
    <lineage>
        <taxon>Bacteria</taxon>
        <taxon>Bacillati</taxon>
        <taxon>Bacillota</taxon>
        <taxon>Bacilli</taxon>
        <taxon>Bacillales</taxon>
        <taxon>Thermoactinomycetaceae</taxon>
        <taxon>Shimazuella</taxon>
    </lineage>
</organism>
<feature type="binding site" evidence="10">
    <location>
        <begin position="10"/>
        <end position="17"/>
    </location>
    <ligand>
        <name>ATP</name>
        <dbReference type="ChEBI" id="CHEBI:30616"/>
    </ligand>
</feature>
<reference evidence="14 15" key="1">
    <citation type="submission" date="2019-12" db="EMBL/GenBank/DDBJ databases">
        <title>Whole-genome analyses of novel actinobacteria.</title>
        <authorList>
            <person name="Sahin N."/>
            <person name="Saygin H."/>
        </authorList>
    </citation>
    <scope>NUCLEOTIDE SEQUENCE [LARGE SCALE GENOMIC DNA]</scope>
    <source>
        <strain evidence="14 15">KC615</strain>
    </source>
</reference>
<keyword evidence="8 10" id="KW-0460">Magnesium</keyword>
<dbReference type="EMBL" id="WUUL01000001">
    <property type="protein sequence ID" value="MXQ52330.1"/>
    <property type="molecule type" value="Genomic_DNA"/>
</dbReference>
<dbReference type="Pfam" id="PF01715">
    <property type="entry name" value="IPPT"/>
    <property type="match status" value="1"/>
</dbReference>
<dbReference type="AlphaFoldDB" id="A0A6I4VRC6"/>
<feature type="binding site" evidence="10">
    <location>
        <begin position="12"/>
        <end position="17"/>
    </location>
    <ligand>
        <name>substrate</name>
    </ligand>
</feature>
<evidence type="ECO:0000256" key="11">
    <source>
        <dbReference type="RuleBase" id="RU003783"/>
    </source>
</evidence>
<dbReference type="RefSeq" id="WP_160799364.1">
    <property type="nucleotide sequence ID" value="NZ_WUUL01000001.1"/>
</dbReference>
<comment type="cofactor">
    <cofactor evidence="1 10">
        <name>Mg(2+)</name>
        <dbReference type="ChEBI" id="CHEBI:18420"/>
    </cofactor>
</comment>
<dbReference type="InterPro" id="IPR039657">
    <property type="entry name" value="Dimethylallyltransferase"/>
</dbReference>
<comment type="catalytic activity">
    <reaction evidence="9 10 11">
        <text>adenosine(37) in tRNA + dimethylallyl diphosphate = N(6)-dimethylallyladenosine(37) in tRNA + diphosphate</text>
        <dbReference type="Rhea" id="RHEA:26482"/>
        <dbReference type="Rhea" id="RHEA-COMP:10162"/>
        <dbReference type="Rhea" id="RHEA-COMP:10375"/>
        <dbReference type="ChEBI" id="CHEBI:33019"/>
        <dbReference type="ChEBI" id="CHEBI:57623"/>
        <dbReference type="ChEBI" id="CHEBI:74411"/>
        <dbReference type="ChEBI" id="CHEBI:74415"/>
        <dbReference type="EC" id="2.5.1.75"/>
    </reaction>
</comment>
<evidence type="ECO:0000256" key="5">
    <source>
        <dbReference type="ARBA" id="ARBA00022694"/>
    </source>
</evidence>
<dbReference type="Gene3D" id="3.40.50.300">
    <property type="entry name" value="P-loop containing nucleotide triphosphate hydrolases"/>
    <property type="match status" value="1"/>
</dbReference>
<dbReference type="HAMAP" id="MF_00185">
    <property type="entry name" value="IPP_trans"/>
    <property type="match status" value="1"/>
</dbReference>
<dbReference type="PANTHER" id="PTHR11088">
    <property type="entry name" value="TRNA DIMETHYLALLYLTRANSFERASE"/>
    <property type="match status" value="1"/>
</dbReference>
<dbReference type="Proteomes" id="UP000430692">
    <property type="component" value="Unassembled WGS sequence"/>
</dbReference>
<evidence type="ECO:0000256" key="4">
    <source>
        <dbReference type="ARBA" id="ARBA00022679"/>
    </source>
</evidence>
<comment type="subunit">
    <text evidence="10">Monomer.</text>
</comment>
<evidence type="ECO:0000256" key="13">
    <source>
        <dbReference type="RuleBase" id="RU003785"/>
    </source>
</evidence>
<evidence type="ECO:0000256" key="8">
    <source>
        <dbReference type="ARBA" id="ARBA00022842"/>
    </source>
</evidence>
<dbReference type="InterPro" id="IPR018022">
    <property type="entry name" value="IPT"/>
</dbReference>
<evidence type="ECO:0000256" key="9">
    <source>
        <dbReference type="ARBA" id="ARBA00049563"/>
    </source>
</evidence>
<keyword evidence="15" id="KW-1185">Reference proteome</keyword>
<sequence length="309" mass="35649">MKPDLLVIVGPTGVGKTALSLQLAEDFCGEIISGDSMQVYRGMDIGTAKASEEEQAKIPHHLIDLLDPNESFSVQQYQHLAREKIRKIQSHHHLPMLVGGTGLYIESVVHEYKMPHVTENPSIRQELTELAMVHGNKYLHQKLQQVDEKTASKLHPNDLRRIIRALEVFQLTGKPLSEQQQRSESPFRVLWIGLNMPRPKLYEQINQRVDQMIEKGLEEEVRELLATEQFEQHTASQAIGYKEMIQYIKGNISFDDAVLAIKQGTRRYAKRQLSWFRRIPEIHWFDKTEAHAMIEINHLVAGKFPSYRE</sequence>
<protein>
    <recommendedName>
        <fullName evidence="10">tRNA dimethylallyltransferase</fullName>
        <ecNumber evidence="10">2.5.1.75</ecNumber>
    </recommendedName>
    <alternativeName>
        <fullName evidence="10">Dimethylallyl diphosphate:tRNA dimethylallyltransferase</fullName>
        <shortName evidence="10">DMAPP:tRNA dimethylallyltransferase</shortName>
        <shortName evidence="10">DMATase</shortName>
    </alternativeName>
    <alternativeName>
        <fullName evidence="10">Isopentenyl-diphosphate:tRNA isopentenyltransferase</fullName>
        <shortName evidence="10">IPP transferase</shortName>
        <shortName evidence="10">IPPT</shortName>
        <shortName evidence="10">IPTase</shortName>
    </alternativeName>
</protein>
<dbReference type="FunFam" id="1.10.20.140:FF:000001">
    <property type="entry name" value="tRNA dimethylallyltransferase"/>
    <property type="match status" value="1"/>
</dbReference>
<evidence type="ECO:0000256" key="2">
    <source>
        <dbReference type="ARBA" id="ARBA00003213"/>
    </source>
</evidence>
<evidence type="ECO:0000256" key="12">
    <source>
        <dbReference type="RuleBase" id="RU003784"/>
    </source>
</evidence>
<feature type="site" description="Interaction with substrate tRNA" evidence="10">
    <location>
        <position position="124"/>
    </location>
</feature>
<comment type="caution">
    <text evidence="14">The sequence shown here is derived from an EMBL/GenBank/DDBJ whole genome shotgun (WGS) entry which is preliminary data.</text>
</comment>
<comment type="similarity">
    <text evidence="3 10 13">Belongs to the IPP transferase family.</text>
</comment>
<dbReference type="EC" id="2.5.1.75" evidence="10"/>
<dbReference type="PANTHER" id="PTHR11088:SF60">
    <property type="entry name" value="TRNA DIMETHYLALLYLTRANSFERASE"/>
    <property type="match status" value="1"/>
</dbReference>
<feature type="region of interest" description="Interaction with substrate tRNA" evidence="10">
    <location>
        <begin position="35"/>
        <end position="38"/>
    </location>
</feature>
<dbReference type="GO" id="GO:0006400">
    <property type="term" value="P:tRNA modification"/>
    <property type="evidence" value="ECO:0007669"/>
    <property type="project" value="TreeGrafter"/>
</dbReference>
<dbReference type="InterPro" id="IPR027417">
    <property type="entry name" value="P-loop_NTPase"/>
</dbReference>
<evidence type="ECO:0000256" key="10">
    <source>
        <dbReference type="HAMAP-Rule" id="MF_00185"/>
    </source>
</evidence>
<keyword evidence="6 10" id="KW-0547">Nucleotide-binding</keyword>
<proteinExistence type="inferred from homology"/>
<comment type="caution">
    <text evidence="10">Lacks conserved residue(s) required for the propagation of feature annotation.</text>
</comment>
<keyword evidence="4 10" id="KW-0808">Transferase</keyword>
<dbReference type="NCBIfam" id="TIGR00174">
    <property type="entry name" value="miaA"/>
    <property type="match status" value="1"/>
</dbReference>
<evidence type="ECO:0000256" key="6">
    <source>
        <dbReference type="ARBA" id="ARBA00022741"/>
    </source>
</evidence>
<evidence type="ECO:0000256" key="7">
    <source>
        <dbReference type="ARBA" id="ARBA00022840"/>
    </source>
</evidence>
<evidence type="ECO:0000313" key="14">
    <source>
        <dbReference type="EMBL" id="MXQ52330.1"/>
    </source>
</evidence>
<evidence type="ECO:0000256" key="3">
    <source>
        <dbReference type="ARBA" id="ARBA00005842"/>
    </source>
</evidence>
<dbReference type="Gene3D" id="1.10.20.140">
    <property type="match status" value="1"/>
</dbReference>
<dbReference type="GO" id="GO:0052381">
    <property type="term" value="F:tRNA dimethylallyltransferase activity"/>
    <property type="evidence" value="ECO:0007669"/>
    <property type="project" value="UniProtKB-UniRule"/>
</dbReference>
<evidence type="ECO:0000256" key="1">
    <source>
        <dbReference type="ARBA" id="ARBA00001946"/>
    </source>
</evidence>
<comment type="function">
    <text evidence="2 10 12">Catalyzes the transfer of a dimethylallyl group onto the adenine at position 37 in tRNAs that read codons beginning with uridine, leading to the formation of N6-(dimethylallyl)adenosine (i(6)A).</text>
</comment>
<keyword evidence="7 10" id="KW-0067">ATP-binding</keyword>
<evidence type="ECO:0000313" key="15">
    <source>
        <dbReference type="Proteomes" id="UP000430692"/>
    </source>
</evidence>
<name>A0A6I4VRC6_9BACL</name>
<dbReference type="SUPFAM" id="SSF52540">
    <property type="entry name" value="P-loop containing nucleoside triphosphate hydrolases"/>
    <property type="match status" value="2"/>
</dbReference>
<gene>
    <name evidence="10 14" type="primary">miaA</name>
    <name evidence="14" type="ORF">GSM42_00895</name>
</gene>
<dbReference type="GO" id="GO:0005524">
    <property type="term" value="F:ATP binding"/>
    <property type="evidence" value="ECO:0007669"/>
    <property type="project" value="UniProtKB-UniRule"/>
</dbReference>